<feature type="region of interest" description="Disordered" evidence="1">
    <location>
        <begin position="132"/>
        <end position="151"/>
    </location>
</feature>
<evidence type="ECO:0000256" key="1">
    <source>
        <dbReference type="SAM" id="MobiDB-lite"/>
    </source>
</evidence>
<dbReference type="AlphaFoldDB" id="A0A6C0BL02"/>
<dbReference type="Pfam" id="PF19063">
    <property type="entry name" value="DUF5759"/>
    <property type="match status" value="1"/>
</dbReference>
<sequence>MSQLLLNLDELHQRSDTTEVNRHKIFEEILKSCHTKIKKYNSEFKKQECLFEPPAFILGKPPYNYLSLVNYLLTSLRQNGLRAEWVRDRKAIYISWMKKDINMEQYRAQKTQVDPLDVGNLSQSFAILSVQPKSSDPVSNQKKTKKKKTAQPISHVAMLEYHPGVKDYVPINTHGL</sequence>
<reference evidence="2" key="1">
    <citation type="journal article" date="2020" name="Nature">
        <title>Giant virus diversity and host interactions through global metagenomics.</title>
        <authorList>
            <person name="Schulz F."/>
            <person name="Roux S."/>
            <person name="Paez-Espino D."/>
            <person name="Jungbluth S."/>
            <person name="Walsh D.A."/>
            <person name="Denef V.J."/>
            <person name="McMahon K.D."/>
            <person name="Konstantinidis K.T."/>
            <person name="Eloe-Fadrosh E.A."/>
            <person name="Kyrpides N.C."/>
            <person name="Woyke T."/>
        </authorList>
    </citation>
    <scope>NUCLEOTIDE SEQUENCE</scope>
    <source>
        <strain evidence="2">GVMAG-M-3300014204-73</strain>
    </source>
</reference>
<proteinExistence type="predicted"/>
<feature type="compositionally biased region" description="Polar residues" evidence="1">
    <location>
        <begin position="132"/>
        <end position="141"/>
    </location>
</feature>
<dbReference type="InterPro" id="IPR043977">
    <property type="entry name" value="DUF5759"/>
</dbReference>
<organism evidence="2">
    <name type="scientific">viral metagenome</name>
    <dbReference type="NCBI Taxonomy" id="1070528"/>
    <lineage>
        <taxon>unclassified sequences</taxon>
        <taxon>metagenomes</taxon>
        <taxon>organismal metagenomes</taxon>
    </lineage>
</organism>
<accession>A0A6C0BL02</accession>
<dbReference type="EMBL" id="MN739179">
    <property type="protein sequence ID" value="QHS92431.1"/>
    <property type="molecule type" value="Genomic_DNA"/>
</dbReference>
<protein>
    <submittedName>
        <fullName evidence="2">Uncharacterized protein</fullName>
    </submittedName>
</protein>
<evidence type="ECO:0000313" key="2">
    <source>
        <dbReference type="EMBL" id="QHS92431.1"/>
    </source>
</evidence>
<name>A0A6C0BL02_9ZZZZ</name>